<name>A0A1H3W998_9SPHI</name>
<dbReference type="OrthoDB" id="770162at2"/>
<keyword evidence="2" id="KW-1185">Reference proteome</keyword>
<sequence length="95" mass="10727">MDPFNIIVNLDGQKFDLNIHPQESGVFKVLYHGGLVGEIHTDDRESWRATSIKDLDPELELPMYEYDGSIDDVRIILEGEHAQQIGRAIADYQGG</sequence>
<proteinExistence type="predicted"/>
<gene>
    <name evidence="1" type="ORF">SAMN05443550_101153</name>
</gene>
<evidence type="ECO:0000313" key="2">
    <source>
        <dbReference type="Proteomes" id="UP000198850"/>
    </source>
</evidence>
<accession>A0A1H3W998</accession>
<dbReference type="RefSeq" id="WP_090554239.1">
    <property type="nucleotide sequence ID" value="NZ_FNRA01000001.1"/>
</dbReference>
<evidence type="ECO:0000313" key="1">
    <source>
        <dbReference type="EMBL" id="SDZ83666.1"/>
    </source>
</evidence>
<reference evidence="1 2" key="1">
    <citation type="submission" date="2016-10" db="EMBL/GenBank/DDBJ databases">
        <authorList>
            <person name="de Groot N.N."/>
        </authorList>
    </citation>
    <scope>NUCLEOTIDE SEQUENCE [LARGE SCALE GENOMIC DNA]</scope>
    <source>
        <strain evidence="1 2">DSM 19033</strain>
    </source>
</reference>
<organism evidence="1 2">
    <name type="scientific">Pedobacter hartonius</name>
    <dbReference type="NCBI Taxonomy" id="425514"/>
    <lineage>
        <taxon>Bacteria</taxon>
        <taxon>Pseudomonadati</taxon>
        <taxon>Bacteroidota</taxon>
        <taxon>Sphingobacteriia</taxon>
        <taxon>Sphingobacteriales</taxon>
        <taxon>Sphingobacteriaceae</taxon>
        <taxon>Pedobacter</taxon>
    </lineage>
</organism>
<dbReference type="EMBL" id="FNRA01000001">
    <property type="protein sequence ID" value="SDZ83666.1"/>
    <property type="molecule type" value="Genomic_DNA"/>
</dbReference>
<protein>
    <submittedName>
        <fullName evidence="1">Uncharacterized protein</fullName>
    </submittedName>
</protein>
<dbReference type="Proteomes" id="UP000198850">
    <property type="component" value="Unassembled WGS sequence"/>
</dbReference>
<dbReference type="AlphaFoldDB" id="A0A1H3W998"/>